<dbReference type="CDD" id="cd16015">
    <property type="entry name" value="LTA_synthase"/>
    <property type="match status" value="2"/>
</dbReference>
<evidence type="ECO:0000256" key="2">
    <source>
        <dbReference type="SAM" id="Phobius"/>
    </source>
</evidence>
<proteinExistence type="predicted"/>
<feature type="transmembrane region" description="Helical" evidence="2">
    <location>
        <begin position="1060"/>
        <end position="1079"/>
    </location>
</feature>
<dbReference type="PANTHER" id="PTHR43751:SF3">
    <property type="entry name" value="SULFATASE N-TERMINAL DOMAIN-CONTAINING PROTEIN"/>
    <property type="match status" value="1"/>
</dbReference>
<feature type="transmembrane region" description="Helical" evidence="2">
    <location>
        <begin position="259"/>
        <end position="281"/>
    </location>
</feature>
<feature type="domain" description="Sulfatase N-terminal" evidence="3">
    <location>
        <begin position="461"/>
        <end position="794"/>
    </location>
</feature>
<keyword evidence="5" id="KW-1185">Reference proteome</keyword>
<name>A0AAV2Z567_9STRA</name>
<feature type="transmembrane region" description="Helical" evidence="2">
    <location>
        <begin position="1246"/>
        <end position="1271"/>
    </location>
</feature>
<evidence type="ECO:0000256" key="1">
    <source>
        <dbReference type="SAM" id="MobiDB-lite"/>
    </source>
</evidence>
<dbReference type="InterPro" id="IPR052701">
    <property type="entry name" value="GAG_Ulvan_Degrading_Sulfatases"/>
</dbReference>
<protein>
    <recommendedName>
        <fullName evidence="3">Sulfatase N-terminal domain-containing protein</fullName>
    </recommendedName>
</protein>
<evidence type="ECO:0000313" key="5">
    <source>
        <dbReference type="Proteomes" id="UP001146120"/>
    </source>
</evidence>
<feature type="transmembrane region" description="Helical" evidence="2">
    <location>
        <begin position="1123"/>
        <end position="1143"/>
    </location>
</feature>
<accession>A0AAV2Z567</accession>
<keyword evidence="2" id="KW-1133">Transmembrane helix</keyword>
<feature type="region of interest" description="Disordered" evidence="1">
    <location>
        <begin position="321"/>
        <end position="348"/>
    </location>
</feature>
<feature type="compositionally biased region" description="Polar residues" evidence="1">
    <location>
        <begin position="331"/>
        <end position="343"/>
    </location>
</feature>
<sequence>TPDPKSRHTRPDPASASEHSFWNWQATARRTRTRGAAPLCPTAATEGPTTATAMAASPYLPESQATTEVVRTKPSKMQARVQGILTQRPWVAWVFVYIVGALYFMSYRCVAMWAIRDMFADKKKKETGAELAGLLLGAFEDVLWLTYLLLLLWVIDAVLHRCGGKAFANRVNRRPVNVIQLREVWRHLSTGTKTSSVMVLGVRGLLILLTLLIGVIPFAADMVLMRTRQMRFTFMFLTMYFNEKDAAGAVEIDKNEVAIALWTIGVSFAVVITIVSVSVMYMDYSKWNPTKIVWGCVARHSQQATRKPNVTGETSVGDVSTDHYTSLDDGTPTTDIENPTINGEAQAAPPKPKRSVRIIVNTFVILIVLVIFPIIVMAVSRSVTFFVASIGLNTSQNEMFRVIFRQQFLPTPTSGKLESAEYYLDRSENYTLFAHDVLYRNTTGFNGPLAFDVAVNKSDPPNVLVLVVESFRYHDSQYLVANNTYLLKEKNISITPNFDRWAKRGIGFHSFWSSWRTSRSLESVLFGQLPYDSVTDSGTTGGRKGLKLSGMPQFFKQKGYEPAFTTGCRVDYDQWYKFLPSHGFDEIISMKEFKKLAEKDLGVDPNDWKIGGNGKARAMSYWGVHDDLALQVLGNIMTNKTDEQRARVARGEPKKPFFINHYTISSHTPFYDRPDWYRDYPDMPDFSDLYKGEKYSKQTQRYLEMRYFEDMALGKFLDRMSEQGILNDTIVVIMGDHGQGPEYGLDVPEAREISATRIAATLIAEGRLGKYAGMMYNAVAEQYDMLNTLADIVGVPSEGFIQSGVGRSLKRVGPDDRVVWTNNPSRKMAYVQGDLRYVYARDANAMSVYNIEKDHDQKHDLYSTMSPAELSKALDIRTAGRRLNQYFKDRIEGECILTPRTPQSSSQLAAQTGSPDQAVRAMDSQDASSISAWAHSNLSLEQCMRLRPWLPWALTYTVGMVYFFGNRVVTLPALSEVFSDQVNGSQTGSKVRGVVVGMLEDAVWMTYVIWVLWLIDSLIQVIRKERERRPMERSIVLGIYVWFHADAEASVRRNAILIGFVRWLLALLVLLAALVPFAADVVLMRTRQMRFTFVFLQTYFHEKSAAASVEFAPREIAIMHETVGVTAAVIVVWSIVSAVWLDFSLWNPTRWIPSAIAPNASGDSIAQAKAGHSDQETTMGDDSSARSHYRCMEEGETVVVPARASHSNVADPDLIPTIQSPAKALSDEPSAPISSRRQWITVVAKLAVVVLLLIVIPEIVRAIACAVPYFVSSIALNTSLNEPFRLWFHAEFLPGTGTGALQSASYYIHEPTENCTLFSDSMLFRRTHGFHGPLAFDVEVDPTNPPNVLVLVVESFRYHDSQYLVGNNTYLLKDQNITVTPNFDRWAKRGIAFRNLWSSWRTSRSVESILYSQLPYDSVSDSGMTGGRSDVKLYGMPQFFKQKGYEPIFTTGCRVDYDQWDKFIPTHGFDELLSKEDIKELAEQDLGIKPGDWSTATEARAMSYWGVHDDVALAVLGNIMINKTNEQKARVAKKQPKKPFFINHYTISSHTPFEDKPKWYAKAEKPDFSPLYEGETHASEIKRYLEMRYFTDMAIGKLMDRMEKEGILNDTIVVIVGDHGQGPENGLDVPESRQVSATRVAATLIAEGRLGKYAGLMVDDAAEQYDFFNTLADIVGVPEDGFLQTGVGRSLKRVADKSRTVWSNNPSRKMAVIRGHHRIEYAKVANA</sequence>
<evidence type="ECO:0000259" key="3">
    <source>
        <dbReference type="Pfam" id="PF00884"/>
    </source>
</evidence>
<dbReference type="Pfam" id="PF00884">
    <property type="entry name" value="Sulfatase"/>
    <property type="match status" value="2"/>
</dbReference>
<comment type="caution">
    <text evidence="4">The sequence shown here is derived from an EMBL/GenBank/DDBJ whole genome shotgun (WGS) entry which is preliminary data.</text>
</comment>
<dbReference type="EMBL" id="DAKRPA010000048">
    <property type="protein sequence ID" value="DBA01441.1"/>
    <property type="molecule type" value="Genomic_DNA"/>
</dbReference>
<dbReference type="InterPro" id="IPR000917">
    <property type="entry name" value="Sulfatase_N"/>
</dbReference>
<dbReference type="PANTHER" id="PTHR43751">
    <property type="entry name" value="SULFATASE"/>
    <property type="match status" value="1"/>
</dbReference>
<reference evidence="4" key="1">
    <citation type="submission" date="2022-11" db="EMBL/GenBank/DDBJ databases">
        <authorList>
            <person name="Morgan W.R."/>
            <person name="Tartar A."/>
        </authorList>
    </citation>
    <scope>NUCLEOTIDE SEQUENCE</scope>
    <source>
        <strain evidence="4">ARSEF 373</strain>
    </source>
</reference>
<feature type="region of interest" description="Disordered" evidence="1">
    <location>
        <begin position="1"/>
        <end position="20"/>
    </location>
</feature>
<dbReference type="SUPFAM" id="SSF53649">
    <property type="entry name" value="Alkaline phosphatase-like"/>
    <property type="match status" value="2"/>
</dbReference>
<feature type="transmembrane region" description="Helical" evidence="2">
    <location>
        <begin position="131"/>
        <end position="155"/>
    </location>
</feature>
<keyword evidence="2" id="KW-0472">Membrane</keyword>
<feature type="transmembrane region" description="Helical" evidence="2">
    <location>
        <begin position="205"/>
        <end position="225"/>
    </location>
</feature>
<feature type="compositionally biased region" description="Basic and acidic residues" evidence="1">
    <location>
        <begin position="1"/>
        <end position="11"/>
    </location>
</feature>
<keyword evidence="2" id="KW-0812">Transmembrane</keyword>
<organism evidence="4 5">
    <name type="scientific">Lagenidium giganteum</name>
    <dbReference type="NCBI Taxonomy" id="4803"/>
    <lineage>
        <taxon>Eukaryota</taxon>
        <taxon>Sar</taxon>
        <taxon>Stramenopiles</taxon>
        <taxon>Oomycota</taxon>
        <taxon>Peronosporomycetes</taxon>
        <taxon>Pythiales</taxon>
        <taxon>Pythiaceae</taxon>
    </lineage>
</organism>
<dbReference type="Gene3D" id="3.40.720.10">
    <property type="entry name" value="Alkaline Phosphatase, subunit A"/>
    <property type="match status" value="2"/>
</dbReference>
<feature type="domain" description="Sulfatase N-terminal" evidence="3">
    <location>
        <begin position="1346"/>
        <end position="1676"/>
    </location>
</feature>
<feature type="non-terminal residue" evidence="4">
    <location>
        <position position="1"/>
    </location>
</feature>
<reference evidence="4" key="2">
    <citation type="journal article" date="2023" name="Microbiol Resour">
        <title>Decontamination and Annotation of the Draft Genome Sequence of the Oomycete Lagenidium giganteum ARSEF 373.</title>
        <authorList>
            <person name="Morgan W.R."/>
            <person name="Tartar A."/>
        </authorList>
    </citation>
    <scope>NUCLEOTIDE SEQUENCE</scope>
    <source>
        <strain evidence="4">ARSEF 373</strain>
    </source>
</reference>
<feature type="transmembrane region" description="Helical" evidence="2">
    <location>
        <begin position="1002"/>
        <end position="1022"/>
    </location>
</feature>
<dbReference type="Proteomes" id="UP001146120">
    <property type="component" value="Unassembled WGS sequence"/>
</dbReference>
<feature type="transmembrane region" description="Helical" evidence="2">
    <location>
        <begin position="90"/>
        <end position="110"/>
    </location>
</feature>
<evidence type="ECO:0000313" key="4">
    <source>
        <dbReference type="EMBL" id="DBA01441.1"/>
    </source>
</evidence>
<gene>
    <name evidence="4" type="ORF">N0F65_007338</name>
</gene>
<feature type="transmembrane region" description="Helical" evidence="2">
    <location>
        <begin position="358"/>
        <end position="379"/>
    </location>
</feature>
<dbReference type="InterPro" id="IPR017850">
    <property type="entry name" value="Alkaline_phosphatase_core_sf"/>
</dbReference>